<gene>
    <name evidence="6" type="ORF">DPMN_124621</name>
</gene>
<dbReference type="SUPFAM" id="SSF103473">
    <property type="entry name" value="MFS general substrate transporter"/>
    <property type="match status" value="1"/>
</dbReference>
<dbReference type="InterPro" id="IPR005828">
    <property type="entry name" value="MFS_sugar_transport-like"/>
</dbReference>
<comment type="subcellular location">
    <subcellularLocation>
        <location evidence="1">Membrane</location>
        <topology evidence="1">Multi-pass membrane protein</topology>
    </subcellularLocation>
</comment>
<dbReference type="PANTHER" id="PTHR23503:SF132">
    <property type="entry name" value="SOLUTE CARRIER FAMILY 2, FACILITATED GLUCOSE TRANSPORTER MEMBER 5-LIKE"/>
    <property type="match status" value="1"/>
</dbReference>
<keyword evidence="3" id="KW-1133">Transmembrane helix</keyword>
<dbReference type="GO" id="GO:0055056">
    <property type="term" value="F:D-glucose transmembrane transporter activity"/>
    <property type="evidence" value="ECO:0007669"/>
    <property type="project" value="TreeGrafter"/>
</dbReference>
<evidence type="ECO:0000256" key="1">
    <source>
        <dbReference type="ARBA" id="ARBA00004141"/>
    </source>
</evidence>
<dbReference type="PROSITE" id="PS00217">
    <property type="entry name" value="SUGAR_TRANSPORT_2"/>
    <property type="match status" value="1"/>
</dbReference>
<keyword evidence="2" id="KW-0812">Transmembrane</keyword>
<evidence type="ECO:0000256" key="2">
    <source>
        <dbReference type="ARBA" id="ARBA00022692"/>
    </source>
</evidence>
<evidence type="ECO:0000259" key="5">
    <source>
        <dbReference type="PROSITE" id="PS50850"/>
    </source>
</evidence>
<evidence type="ECO:0000313" key="6">
    <source>
        <dbReference type="EMBL" id="KAH3822830.1"/>
    </source>
</evidence>
<dbReference type="PANTHER" id="PTHR23503">
    <property type="entry name" value="SOLUTE CARRIER FAMILY 2"/>
    <property type="match status" value="1"/>
</dbReference>
<dbReference type="Proteomes" id="UP000828390">
    <property type="component" value="Unassembled WGS sequence"/>
</dbReference>
<keyword evidence="4" id="KW-0472">Membrane</keyword>
<reference evidence="6" key="2">
    <citation type="submission" date="2020-11" db="EMBL/GenBank/DDBJ databases">
        <authorList>
            <person name="McCartney M.A."/>
            <person name="Auch B."/>
            <person name="Kono T."/>
            <person name="Mallez S."/>
            <person name="Becker A."/>
            <person name="Gohl D.M."/>
            <person name="Silverstein K.A.T."/>
            <person name="Koren S."/>
            <person name="Bechman K.B."/>
            <person name="Herman A."/>
            <person name="Abrahante J.E."/>
            <person name="Garbe J."/>
        </authorList>
    </citation>
    <scope>NUCLEOTIDE SEQUENCE</scope>
    <source>
        <strain evidence="6">Duluth1</strain>
        <tissue evidence="6">Whole animal</tissue>
    </source>
</reference>
<evidence type="ECO:0000256" key="3">
    <source>
        <dbReference type="ARBA" id="ARBA00022989"/>
    </source>
</evidence>
<dbReference type="GO" id="GO:0005886">
    <property type="term" value="C:plasma membrane"/>
    <property type="evidence" value="ECO:0007669"/>
    <property type="project" value="TreeGrafter"/>
</dbReference>
<evidence type="ECO:0000256" key="4">
    <source>
        <dbReference type="ARBA" id="ARBA00023136"/>
    </source>
</evidence>
<feature type="domain" description="Major facilitator superfamily (MFS) profile" evidence="5">
    <location>
        <begin position="1"/>
        <end position="62"/>
    </location>
</feature>
<name>A0A9D4JSB9_DREPO</name>
<dbReference type="InterPro" id="IPR045263">
    <property type="entry name" value="GLUT"/>
</dbReference>
<reference evidence="6" key="1">
    <citation type="journal article" date="2019" name="bioRxiv">
        <title>The Genome of the Zebra Mussel, Dreissena polymorpha: A Resource for Invasive Species Research.</title>
        <authorList>
            <person name="McCartney M.A."/>
            <person name="Auch B."/>
            <person name="Kono T."/>
            <person name="Mallez S."/>
            <person name="Zhang Y."/>
            <person name="Obille A."/>
            <person name="Becker A."/>
            <person name="Abrahante J.E."/>
            <person name="Garbe J."/>
            <person name="Badalamenti J.P."/>
            <person name="Herman A."/>
            <person name="Mangelson H."/>
            <person name="Liachko I."/>
            <person name="Sullivan S."/>
            <person name="Sone E.D."/>
            <person name="Koren S."/>
            <person name="Silverstein K.A.T."/>
            <person name="Beckman K.B."/>
            <person name="Gohl D.M."/>
        </authorList>
    </citation>
    <scope>NUCLEOTIDE SEQUENCE</scope>
    <source>
        <strain evidence="6">Duluth1</strain>
        <tissue evidence="6">Whole animal</tissue>
    </source>
</reference>
<dbReference type="PROSITE" id="PS50850">
    <property type="entry name" value="MFS"/>
    <property type="match status" value="1"/>
</dbReference>
<proteinExistence type="predicted"/>
<dbReference type="EMBL" id="JAIWYP010000005">
    <property type="protein sequence ID" value="KAH3822830.1"/>
    <property type="molecule type" value="Genomic_DNA"/>
</dbReference>
<dbReference type="GO" id="GO:0070837">
    <property type="term" value="P:dehydroascorbic acid transport"/>
    <property type="evidence" value="ECO:0007669"/>
    <property type="project" value="TreeGrafter"/>
</dbReference>
<sequence>MFDGVSRVFVGLHNGVTVSLASLYLAEISPKKIRGAIGTCHQLFITIGILVVSDNRPSRSPS</sequence>
<evidence type="ECO:0000313" key="7">
    <source>
        <dbReference type="Proteomes" id="UP000828390"/>
    </source>
</evidence>
<organism evidence="6 7">
    <name type="scientific">Dreissena polymorpha</name>
    <name type="common">Zebra mussel</name>
    <name type="synonym">Mytilus polymorpha</name>
    <dbReference type="NCBI Taxonomy" id="45954"/>
    <lineage>
        <taxon>Eukaryota</taxon>
        <taxon>Metazoa</taxon>
        <taxon>Spiralia</taxon>
        <taxon>Lophotrochozoa</taxon>
        <taxon>Mollusca</taxon>
        <taxon>Bivalvia</taxon>
        <taxon>Autobranchia</taxon>
        <taxon>Heteroconchia</taxon>
        <taxon>Euheterodonta</taxon>
        <taxon>Imparidentia</taxon>
        <taxon>Neoheterodontei</taxon>
        <taxon>Myida</taxon>
        <taxon>Dreissenoidea</taxon>
        <taxon>Dreissenidae</taxon>
        <taxon>Dreissena</taxon>
    </lineage>
</organism>
<dbReference type="AlphaFoldDB" id="A0A9D4JSB9"/>
<accession>A0A9D4JSB9</accession>
<dbReference type="InterPro" id="IPR020846">
    <property type="entry name" value="MFS_dom"/>
</dbReference>
<comment type="caution">
    <text evidence="6">The sequence shown here is derived from an EMBL/GenBank/DDBJ whole genome shotgun (WGS) entry which is preliminary data.</text>
</comment>
<keyword evidence="7" id="KW-1185">Reference proteome</keyword>
<protein>
    <recommendedName>
        <fullName evidence="5">Major facilitator superfamily (MFS) profile domain-containing protein</fullName>
    </recommendedName>
</protein>
<dbReference type="InterPro" id="IPR005829">
    <property type="entry name" value="Sugar_transporter_CS"/>
</dbReference>
<dbReference type="GO" id="GO:0046323">
    <property type="term" value="P:D-glucose import"/>
    <property type="evidence" value="ECO:0007669"/>
    <property type="project" value="TreeGrafter"/>
</dbReference>
<dbReference type="Gene3D" id="1.20.1250.20">
    <property type="entry name" value="MFS general substrate transporter like domains"/>
    <property type="match status" value="1"/>
</dbReference>
<dbReference type="InterPro" id="IPR036259">
    <property type="entry name" value="MFS_trans_sf"/>
</dbReference>
<dbReference type="Pfam" id="PF00083">
    <property type="entry name" value="Sugar_tr"/>
    <property type="match status" value="1"/>
</dbReference>